<evidence type="ECO:0000256" key="3">
    <source>
        <dbReference type="ARBA" id="ARBA00004922"/>
    </source>
</evidence>
<keyword evidence="10 11" id="KW-0472">Membrane</keyword>
<protein>
    <recommendedName>
        <fullName evidence="5 11">Dolichyl-diphosphooligosaccharide--protein glycosyltransferase subunit 1</fullName>
    </recommendedName>
</protein>
<feature type="signal peptide" evidence="11">
    <location>
        <begin position="1"/>
        <end position="28"/>
    </location>
</feature>
<feature type="transmembrane region" description="Helical" evidence="11">
    <location>
        <begin position="394"/>
        <end position="413"/>
    </location>
</feature>
<evidence type="ECO:0000256" key="7">
    <source>
        <dbReference type="ARBA" id="ARBA00022729"/>
    </source>
</evidence>
<dbReference type="Pfam" id="PF04597">
    <property type="entry name" value="Ribophorin_I"/>
    <property type="match status" value="2"/>
</dbReference>
<gene>
    <name evidence="12" type="ORF">TBRA_LOCUS3490</name>
</gene>
<evidence type="ECO:0000256" key="9">
    <source>
        <dbReference type="ARBA" id="ARBA00022989"/>
    </source>
</evidence>
<evidence type="ECO:0000256" key="2">
    <source>
        <dbReference type="ARBA" id="ARBA00004115"/>
    </source>
</evidence>
<dbReference type="UniPathway" id="UPA00378"/>
<proteinExistence type="inferred from homology"/>
<comment type="function">
    <text evidence="1 11">Subunit of the oligosaccharyl transferase (OST) complex that catalyzes the initial transfer of a defined glycan (Glc(3)Man(9)GlcNAc(2) in eukaryotes) from the lipid carrier dolichol-pyrophosphate to an asparagine residue within an Asn-X-Ser/Thr consensus motif in nascent polypeptide chains, the first step in protein N-glycosylation. N-glycosylation occurs cotranslationally and the complex associates with the Sec61 complex at the channel-forming translocon complex that mediates protein translocation across the endoplasmic reticulum (ER). All subunits are required for a maximal enzyme activity.</text>
</comment>
<evidence type="ECO:0000256" key="10">
    <source>
        <dbReference type="ARBA" id="ARBA00023136"/>
    </source>
</evidence>
<evidence type="ECO:0000256" key="4">
    <source>
        <dbReference type="ARBA" id="ARBA00008905"/>
    </source>
</evidence>
<accession>A0A6H5I4T2</accession>
<keyword evidence="7 11" id="KW-0732">Signal</keyword>
<dbReference type="GO" id="GO:0008250">
    <property type="term" value="C:oligosaccharyltransferase complex"/>
    <property type="evidence" value="ECO:0007669"/>
    <property type="project" value="UniProtKB-UniRule"/>
</dbReference>
<sequence>MKLHGRRNCFSAAVAALVLVLCSALVSGNFVIEPSLNIKNADRTIDLHSQLTKITNKLVVENTGKSPVKYVLFALDAKQREQLSYVSALLREHGRPELKVKPVKDGSIPQHSDKIFFSIELKDPLQPQRSMPIEVEVLLTHELQPYPKEILQKDKQLVKYLGNVYLYSPYPVTKQTTTVVLPSRNVENYSRIKPVTQSDTTITYGPFDKRPAFAKEELMVHFENNNKFLTVTKLERVIEVSHWGNIAVEETIDLLHTGALLKERFCRIEFETSFPIIWWMETRYIIGYNVPSYEYLYNSGDEYILDMRLLDHIYDDMVVDEMVLKVILPEGSNNIQIELPYEATRLPDSLHYTYLDTTGRPVISVTKKNLVENHIQNFKLKYTFPKLLMLQEPLLVTVALYIMFLMVIVYVRLDFSIDKDEASESKLRVAGQCEKILAAQDRRVSSYNNLDDLLTQLKTNKDVNLFSSAVKGVNQEYKNATAAIAELGN</sequence>
<comment type="subcellular location">
    <subcellularLocation>
        <location evidence="2 11">Endoplasmic reticulum membrane</location>
        <topology evidence="2 11">Single-pass type I membrane protein</topology>
    </subcellularLocation>
</comment>
<feature type="chain" id="PRO_5026374410" description="Dolichyl-diphosphooligosaccharide--protein glycosyltransferase subunit 1" evidence="11">
    <location>
        <begin position="29"/>
        <end position="489"/>
    </location>
</feature>
<dbReference type="PANTHER" id="PTHR21049">
    <property type="entry name" value="RIBOPHORIN I"/>
    <property type="match status" value="1"/>
</dbReference>
<comment type="subunit">
    <text evidence="11">Component of the oligosaccharyltransferase (OST) complex.</text>
</comment>
<dbReference type="InterPro" id="IPR007676">
    <property type="entry name" value="Ribophorin_I"/>
</dbReference>
<evidence type="ECO:0000313" key="13">
    <source>
        <dbReference type="Proteomes" id="UP000479190"/>
    </source>
</evidence>
<evidence type="ECO:0000313" key="12">
    <source>
        <dbReference type="EMBL" id="CAB0031521.1"/>
    </source>
</evidence>
<reference evidence="12 13" key="1">
    <citation type="submission" date="2020-02" db="EMBL/GenBank/DDBJ databases">
        <authorList>
            <person name="Ferguson B K."/>
        </authorList>
    </citation>
    <scope>NUCLEOTIDE SEQUENCE [LARGE SCALE GENOMIC DNA]</scope>
</reference>
<dbReference type="AlphaFoldDB" id="A0A6H5I4T2"/>
<evidence type="ECO:0000256" key="11">
    <source>
        <dbReference type="RuleBase" id="RU361143"/>
    </source>
</evidence>
<dbReference type="Proteomes" id="UP000479190">
    <property type="component" value="Unassembled WGS sequence"/>
</dbReference>
<keyword evidence="6 11" id="KW-0812">Transmembrane</keyword>
<evidence type="ECO:0000256" key="1">
    <source>
        <dbReference type="ARBA" id="ARBA00002791"/>
    </source>
</evidence>
<evidence type="ECO:0000256" key="5">
    <source>
        <dbReference type="ARBA" id="ARBA00017611"/>
    </source>
</evidence>
<dbReference type="GO" id="GO:0018279">
    <property type="term" value="P:protein N-linked glycosylation via asparagine"/>
    <property type="evidence" value="ECO:0007669"/>
    <property type="project" value="TreeGrafter"/>
</dbReference>
<comment type="similarity">
    <text evidence="4 11">Belongs to the OST1 family.</text>
</comment>
<dbReference type="PANTHER" id="PTHR21049:SF0">
    <property type="entry name" value="DOLICHYL-DIPHOSPHOOLIGOSACCHARIDE--PROTEIN GLYCOSYLTRANSFERASE SUBUNIT 1"/>
    <property type="match status" value="1"/>
</dbReference>
<dbReference type="OrthoDB" id="310030at2759"/>
<keyword evidence="13" id="KW-1185">Reference proteome</keyword>
<organism evidence="12 13">
    <name type="scientific">Trichogramma brassicae</name>
    <dbReference type="NCBI Taxonomy" id="86971"/>
    <lineage>
        <taxon>Eukaryota</taxon>
        <taxon>Metazoa</taxon>
        <taxon>Ecdysozoa</taxon>
        <taxon>Arthropoda</taxon>
        <taxon>Hexapoda</taxon>
        <taxon>Insecta</taxon>
        <taxon>Pterygota</taxon>
        <taxon>Neoptera</taxon>
        <taxon>Endopterygota</taxon>
        <taxon>Hymenoptera</taxon>
        <taxon>Apocrita</taxon>
        <taxon>Proctotrupomorpha</taxon>
        <taxon>Chalcidoidea</taxon>
        <taxon>Trichogrammatidae</taxon>
        <taxon>Trichogramma</taxon>
    </lineage>
</organism>
<comment type="pathway">
    <text evidence="3 11">Protein modification; protein glycosylation.</text>
</comment>
<dbReference type="EMBL" id="CADCXV010000645">
    <property type="protein sequence ID" value="CAB0031521.1"/>
    <property type="molecule type" value="Genomic_DNA"/>
</dbReference>
<evidence type="ECO:0000256" key="6">
    <source>
        <dbReference type="ARBA" id="ARBA00022692"/>
    </source>
</evidence>
<evidence type="ECO:0000256" key="8">
    <source>
        <dbReference type="ARBA" id="ARBA00022824"/>
    </source>
</evidence>
<name>A0A6H5I4T2_9HYME</name>
<keyword evidence="9 11" id="KW-1133">Transmembrane helix</keyword>
<keyword evidence="8 11" id="KW-0256">Endoplasmic reticulum</keyword>